<name>A0AAW0AYJ1_9AGAR</name>
<organism evidence="1 2">
    <name type="scientific">Favolaschia claudopus</name>
    <dbReference type="NCBI Taxonomy" id="2862362"/>
    <lineage>
        <taxon>Eukaryota</taxon>
        <taxon>Fungi</taxon>
        <taxon>Dikarya</taxon>
        <taxon>Basidiomycota</taxon>
        <taxon>Agaricomycotina</taxon>
        <taxon>Agaricomycetes</taxon>
        <taxon>Agaricomycetidae</taxon>
        <taxon>Agaricales</taxon>
        <taxon>Marasmiineae</taxon>
        <taxon>Mycenaceae</taxon>
        <taxon>Favolaschia</taxon>
    </lineage>
</organism>
<reference evidence="1 2" key="1">
    <citation type="journal article" date="2024" name="J Genomics">
        <title>Draft genome sequencing and assembly of Favolaschia claudopus CIRM-BRFM 2984 isolated from oak limbs.</title>
        <authorList>
            <person name="Navarro D."/>
            <person name="Drula E."/>
            <person name="Chaduli D."/>
            <person name="Cazenave R."/>
            <person name="Ahrendt S."/>
            <person name="Wang J."/>
            <person name="Lipzen A."/>
            <person name="Daum C."/>
            <person name="Barry K."/>
            <person name="Grigoriev I.V."/>
            <person name="Favel A."/>
            <person name="Rosso M.N."/>
            <person name="Martin F."/>
        </authorList>
    </citation>
    <scope>NUCLEOTIDE SEQUENCE [LARGE SCALE GENOMIC DNA]</scope>
    <source>
        <strain evidence="1 2">CIRM-BRFM 2984</strain>
    </source>
</reference>
<proteinExistence type="predicted"/>
<dbReference type="AlphaFoldDB" id="A0AAW0AYJ1"/>
<sequence length="380" mass="42851">MLIMDPPNPLKIQELLEQCISFLSHSPPDLLSCALVARPWVQPAQSELFRAPQFYLPLSSQKFLDSVRVSPHLVAYVHELDLNFDRLRSVPTFHDLCAFSFPHLEVLYLTLGMVFSQENPLPHVHQMQRLLASPKLRYAFLDARSAAAQCADMLTNISPTIEHLSLYGGRWTGNPALDTANAAPICLKSVRLIVSDFTTDFTWPTNSVTSFPFDLSNLQALAISGRSTPWDVIPTANIRILSLDHWGSISINLASFPCLQILVLEIGRWFLPDILETLKTLSPHHNNKIHTIVLSISWIQARGIDFACPLLDAMISSLTMKSLQTVEIKYTFSPNLPPSEIHNNLEKSFPKLKARNLSFRTSVCYPELGSKQWKELVERL</sequence>
<dbReference type="SUPFAM" id="SSF52047">
    <property type="entry name" value="RNI-like"/>
    <property type="match status" value="1"/>
</dbReference>
<evidence type="ECO:0000313" key="1">
    <source>
        <dbReference type="EMBL" id="KAK7017800.1"/>
    </source>
</evidence>
<keyword evidence="2" id="KW-1185">Reference proteome</keyword>
<accession>A0AAW0AYJ1</accession>
<protein>
    <recommendedName>
        <fullName evidence="3">F-box domain-containing protein</fullName>
    </recommendedName>
</protein>
<gene>
    <name evidence="1" type="ORF">R3P38DRAFT_2985522</name>
</gene>
<evidence type="ECO:0000313" key="2">
    <source>
        <dbReference type="Proteomes" id="UP001362999"/>
    </source>
</evidence>
<dbReference type="EMBL" id="JAWWNJ010000047">
    <property type="protein sequence ID" value="KAK7017800.1"/>
    <property type="molecule type" value="Genomic_DNA"/>
</dbReference>
<evidence type="ECO:0008006" key="3">
    <source>
        <dbReference type="Google" id="ProtNLM"/>
    </source>
</evidence>
<comment type="caution">
    <text evidence="1">The sequence shown here is derived from an EMBL/GenBank/DDBJ whole genome shotgun (WGS) entry which is preliminary data.</text>
</comment>
<dbReference type="Proteomes" id="UP001362999">
    <property type="component" value="Unassembled WGS sequence"/>
</dbReference>